<reference evidence="9" key="1">
    <citation type="submission" date="2019-05" db="EMBL/GenBank/DDBJ databases">
        <title>Annotation for the trematode Fasciolopsis buski.</title>
        <authorList>
            <person name="Choi Y.-J."/>
        </authorList>
    </citation>
    <scope>NUCLEOTIDE SEQUENCE</scope>
    <source>
        <strain evidence="9">HT</strain>
        <tissue evidence="9">Whole worm</tissue>
    </source>
</reference>
<dbReference type="InterPro" id="IPR036412">
    <property type="entry name" value="HAD-like_sf"/>
</dbReference>
<dbReference type="InterPro" id="IPR023214">
    <property type="entry name" value="HAD_sf"/>
</dbReference>
<evidence type="ECO:0000256" key="8">
    <source>
        <dbReference type="ARBA" id="ARBA00083904"/>
    </source>
</evidence>
<comment type="similarity">
    <text evidence="2">Belongs to the HAD-like hydrolase superfamily. CbbY/CbbZ/Gph/YieH family.</text>
</comment>
<dbReference type="InterPro" id="IPR006439">
    <property type="entry name" value="HAD-SF_hydro_IA"/>
</dbReference>
<comment type="catalytic activity">
    <reaction evidence="6">
        <text>psi-UMP + H2O = pseudouridine + phosphate</text>
        <dbReference type="Rhea" id="RHEA:10944"/>
        <dbReference type="ChEBI" id="CHEBI:15377"/>
        <dbReference type="ChEBI" id="CHEBI:17802"/>
        <dbReference type="ChEBI" id="CHEBI:43474"/>
        <dbReference type="ChEBI" id="CHEBI:58380"/>
        <dbReference type="EC" id="3.1.3.96"/>
    </reaction>
</comment>
<name>A0A8E0RQL3_9TREM</name>
<evidence type="ECO:0000256" key="5">
    <source>
        <dbReference type="ARBA" id="ARBA00022842"/>
    </source>
</evidence>
<keyword evidence="4" id="KW-0378">Hydrolase</keyword>
<evidence type="ECO:0000313" key="10">
    <source>
        <dbReference type="Proteomes" id="UP000728185"/>
    </source>
</evidence>
<evidence type="ECO:0000256" key="4">
    <source>
        <dbReference type="ARBA" id="ARBA00022801"/>
    </source>
</evidence>
<dbReference type="FunFam" id="1.10.150.240:FF:000001">
    <property type="entry name" value="Haloacid dehalogenase-like hydrolase domain"/>
    <property type="match status" value="1"/>
</dbReference>
<evidence type="ECO:0000256" key="2">
    <source>
        <dbReference type="ARBA" id="ARBA00006171"/>
    </source>
</evidence>
<dbReference type="SUPFAM" id="SSF56784">
    <property type="entry name" value="HAD-like"/>
    <property type="match status" value="1"/>
</dbReference>
<comment type="cofactor">
    <cofactor evidence="1">
        <name>Mg(2+)</name>
        <dbReference type="ChEBI" id="CHEBI:18420"/>
    </cofactor>
</comment>
<sequence>MPSVTHVVFDVDGLLLDTEVVYTEVSTKILQKYGLTLTYDVKRKLMGRKPMDAAQILVSELSAPFTPEKWHALMHQQLTPERWHAVPSLPGAERLVMHLAKHGIPMAAATGSTSVQLAQKMHNHQDIWEKLDHAVASGDDPEVLNGKPHPDIFLIAAKRFSVPPKDMSTVLVFEDSPLGIEAAVAAGMQAVWIPQPDEPPGGAPEGVAELDRHRVTRFKSLTDFQPQLFGIPAF</sequence>
<dbReference type="InterPro" id="IPR023198">
    <property type="entry name" value="PGP-like_dom2"/>
</dbReference>
<evidence type="ECO:0000256" key="7">
    <source>
        <dbReference type="ARBA" id="ARBA00066578"/>
    </source>
</evidence>
<dbReference type="GO" id="GO:1990738">
    <property type="term" value="F:pseudouridine 5'-phosphatase activity"/>
    <property type="evidence" value="ECO:0007669"/>
    <property type="project" value="UniProtKB-EC"/>
</dbReference>
<dbReference type="SFLD" id="SFLDS00003">
    <property type="entry name" value="Haloacid_Dehalogenase"/>
    <property type="match status" value="1"/>
</dbReference>
<dbReference type="EMBL" id="LUCM01010412">
    <property type="protein sequence ID" value="KAA0185494.1"/>
    <property type="molecule type" value="Genomic_DNA"/>
</dbReference>
<dbReference type="SFLD" id="SFLDG01135">
    <property type="entry name" value="C1.5.6:_HAD__Beta-PGM__Phospha"/>
    <property type="match status" value="1"/>
</dbReference>
<keyword evidence="3" id="KW-0479">Metal-binding</keyword>
<dbReference type="FunFam" id="3.40.50.1000:FF:000055">
    <property type="entry name" value="Haloacid dehalogenase-like hydrolase family protein"/>
    <property type="match status" value="1"/>
</dbReference>
<dbReference type="Proteomes" id="UP000728185">
    <property type="component" value="Unassembled WGS sequence"/>
</dbReference>
<dbReference type="PANTHER" id="PTHR18901">
    <property type="entry name" value="2-DEOXYGLUCOSE-6-PHOSPHATE PHOSPHATASE 2"/>
    <property type="match status" value="1"/>
</dbReference>
<dbReference type="PANTHER" id="PTHR18901:SF38">
    <property type="entry name" value="PSEUDOURIDINE-5'-PHOSPHATASE"/>
    <property type="match status" value="1"/>
</dbReference>
<dbReference type="Gene3D" id="1.10.150.240">
    <property type="entry name" value="Putative phosphatase, domain 2"/>
    <property type="match status" value="1"/>
</dbReference>
<dbReference type="OrthoDB" id="40579at2759"/>
<protein>
    <recommendedName>
        <fullName evidence="7">pseudouridine 5'-phosphatase</fullName>
        <ecNumber evidence="7">3.1.3.96</ecNumber>
    </recommendedName>
    <alternativeName>
        <fullName evidence="8">Pseudouridine-5'-monophosphatase</fullName>
    </alternativeName>
</protein>
<dbReference type="NCBIfam" id="TIGR01509">
    <property type="entry name" value="HAD-SF-IA-v3"/>
    <property type="match status" value="1"/>
</dbReference>
<organism evidence="9 10">
    <name type="scientific">Fasciolopsis buskii</name>
    <dbReference type="NCBI Taxonomy" id="27845"/>
    <lineage>
        <taxon>Eukaryota</taxon>
        <taxon>Metazoa</taxon>
        <taxon>Spiralia</taxon>
        <taxon>Lophotrochozoa</taxon>
        <taxon>Platyhelminthes</taxon>
        <taxon>Trematoda</taxon>
        <taxon>Digenea</taxon>
        <taxon>Plagiorchiida</taxon>
        <taxon>Echinostomata</taxon>
        <taxon>Echinostomatoidea</taxon>
        <taxon>Fasciolidae</taxon>
        <taxon>Fasciolopsis</taxon>
    </lineage>
</organism>
<comment type="caution">
    <text evidence="9">The sequence shown here is derived from an EMBL/GenBank/DDBJ whole genome shotgun (WGS) entry which is preliminary data.</text>
</comment>
<dbReference type="InterPro" id="IPR041492">
    <property type="entry name" value="HAD_2"/>
</dbReference>
<gene>
    <name evidence="9" type="ORF">FBUS_08311</name>
</gene>
<accession>A0A8E0RQL3</accession>
<evidence type="ECO:0000256" key="1">
    <source>
        <dbReference type="ARBA" id="ARBA00001946"/>
    </source>
</evidence>
<dbReference type="SFLD" id="SFLDG01129">
    <property type="entry name" value="C1.5:_HAD__Beta-PGM__Phosphata"/>
    <property type="match status" value="1"/>
</dbReference>
<keyword evidence="5" id="KW-0460">Magnesium</keyword>
<dbReference type="AlphaFoldDB" id="A0A8E0RQL3"/>
<dbReference type="EC" id="3.1.3.96" evidence="7"/>
<keyword evidence="10" id="KW-1185">Reference proteome</keyword>
<dbReference type="GO" id="GO:0046872">
    <property type="term" value="F:metal ion binding"/>
    <property type="evidence" value="ECO:0007669"/>
    <property type="project" value="UniProtKB-KW"/>
</dbReference>
<evidence type="ECO:0000256" key="3">
    <source>
        <dbReference type="ARBA" id="ARBA00022723"/>
    </source>
</evidence>
<dbReference type="Gene3D" id="3.40.50.1000">
    <property type="entry name" value="HAD superfamily/HAD-like"/>
    <property type="match status" value="1"/>
</dbReference>
<evidence type="ECO:0000256" key="6">
    <source>
        <dbReference type="ARBA" id="ARBA00052504"/>
    </source>
</evidence>
<evidence type="ECO:0000313" key="9">
    <source>
        <dbReference type="EMBL" id="KAA0185494.1"/>
    </source>
</evidence>
<proteinExistence type="inferred from homology"/>
<dbReference type="Pfam" id="PF13419">
    <property type="entry name" value="HAD_2"/>
    <property type="match status" value="1"/>
</dbReference>